<evidence type="ECO:0000256" key="9">
    <source>
        <dbReference type="ARBA" id="ARBA00067018"/>
    </source>
</evidence>
<dbReference type="InterPro" id="IPR058579">
    <property type="entry name" value="IspG_C"/>
</dbReference>
<dbReference type="PANTHER" id="PTHR30454">
    <property type="entry name" value="4-HYDROXY-3-METHYLBUT-2-EN-1-YL DIPHOSPHATE SYNTHASE"/>
    <property type="match status" value="1"/>
</dbReference>
<keyword evidence="6" id="KW-0411">Iron-sulfur</keyword>
<dbReference type="HAMAP" id="MF_00159">
    <property type="entry name" value="IspG"/>
    <property type="match status" value="1"/>
</dbReference>
<dbReference type="InterPro" id="IPR011005">
    <property type="entry name" value="Dihydropteroate_synth-like_sf"/>
</dbReference>
<dbReference type="Gene3D" id="3.20.20.20">
    <property type="entry name" value="Dihydropteroate synthase-like"/>
    <property type="match status" value="1"/>
</dbReference>
<evidence type="ECO:0000256" key="1">
    <source>
        <dbReference type="ARBA" id="ARBA00001966"/>
    </source>
</evidence>
<dbReference type="Pfam" id="PF26540">
    <property type="entry name" value="GcpE_C"/>
    <property type="match status" value="1"/>
</dbReference>
<name>A0A381PRG6_9ZZZZ</name>
<evidence type="ECO:0000256" key="2">
    <source>
        <dbReference type="ARBA" id="ARBA00022485"/>
    </source>
</evidence>
<accession>A0A381PRG6</accession>
<evidence type="ECO:0000256" key="5">
    <source>
        <dbReference type="ARBA" id="ARBA00023004"/>
    </source>
</evidence>
<dbReference type="GO" id="GO:0019288">
    <property type="term" value="P:isopentenyl diphosphate biosynthetic process, methylerythritol 4-phosphate pathway"/>
    <property type="evidence" value="ECO:0007669"/>
    <property type="project" value="TreeGrafter"/>
</dbReference>
<comment type="cofactor">
    <cofactor evidence="1">
        <name>[4Fe-4S] cluster</name>
        <dbReference type="ChEBI" id="CHEBI:49883"/>
    </cofactor>
</comment>
<keyword evidence="7" id="KW-0414">Isoprene biosynthesis</keyword>
<evidence type="ECO:0000259" key="11">
    <source>
        <dbReference type="Pfam" id="PF26540"/>
    </source>
</evidence>
<dbReference type="FunFam" id="3.20.20.20:FF:000005">
    <property type="entry name" value="4-hydroxy-3-methylbut-2-en-1-yl diphosphate synthase (flavodoxin)"/>
    <property type="match status" value="1"/>
</dbReference>
<evidence type="ECO:0000256" key="7">
    <source>
        <dbReference type="ARBA" id="ARBA00023229"/>
    </source>
</evidence>
<evidence type="ECO:0000256" key="3">
    <source>
        <dbReference type="ARBA" id="ARBA00022723"/>
    </source>
</evidence>
<dbReference type="FunFam" id="3.30.413.10:FF:000006">
    <property type="entry name" value="4-hydroxy-3-methylbut-2-en-1-yl diphosphate synthase (flavodoxin)"/>
    <property type="match status" value="1"/>
</dbReference>
<keyword evidence="5" id="KW-0408">Iron</keyword>
<dbReference type="InterPro" id="IPR004588">
    <property type="entry name" value="IspG_bac-typ"/>
</dbReference>
<dbReference type="Gene3D" id="3.30.413.10">
    <property type="entry name" value="Sulfite Reductase Hemoprotein, domain 1"/>
    <property type="match status" value="1"/>
</dbReference>
<dbReference type="Pfam" id="PF04551">
    <property type="entry name" value="GcpE"/>
    <property type="match status" value="1"/>
</dbReference>
<dbReference type="GO" id="GO:0046429">
    <property type="term" value="F:4-hydroxy-3-methylbut-2-en-1-yl diphosphate synthase activity (ferredoxin)"/>
    <property type="evidence" value="ECO:0007669"/>
    <property type="project" value="UniProtKB-EC"/>
</dbReference>
<evidence type="ECO:0000313" key="12">
    <source>
        <dbReference type="EMBL" id="SUZ69655.1"/>
    </source>
</evidence>
<keyword evidence="3" id="KW-0479">Metal-binding</keyword>
<comment type="catalytic activity">
    <reaction evidence="8">
        <text>(2E)-4-hydroxy-3-methylbut-2-enyl diphosphate + 2 oxidized [2Fe-2S]-[ferredoxin] + H2O = 2-C-methyl-D-erythritol 2,4-cyclic diphosphate + 2 reduced [2Fe-2S]-[ferredoxin] + H(+)</text>
        <dbReference type="Rhea" id="RHEA:26119"/>
        <dbReference type="Rhea" id="RHEA-COMP:10000"/>
        <dbReference type="Rhea" id="RHEA-COMP:10001"/>
        <dbReference type="ChEBI" id="CHEBI:15377"/>
        <dbReference type="ChEBI" id="CHEBI:15378"/>
        <dbReference type="ChEBI" id="CHEBI:33737"/>
        <dbReference type="ChEBI" id="CHEBI:33738"/>
        <dbReference type="ChEBI" id="CHEBI:58483"/>
        <dbReference type="ChEBI" id="CHEBI:128753"/>
        <dbReference type="EC" id="1.17.7.1"/>
    </reaction>
</comment>
<reference evidence="12" key="1">
    <citation type="submission" date="2018-05" db="EMBL/GenBank/DDBJ databases">
        <authorList>
            <person name="Lanie J.A."/>
            <person name="Ng W.-L."/>
            <person name="Kazmierczak K.M."/>
            <person name="Andrzejewski T.M."/>
            <person name="Davidsen T.M."/>
            <person name="Wayne K.J."/>
            <person name="Tettelin H."/>
            <person name="Glass J.I."/>
            <person name="Rusch D."/>
            <person name="Podicherti R."/>
            <person name="Tsui H.-C.T."/>
            <person name="Winkler M.E."/>
        </authorList>
    </citation>
    <scope>NUCLEOTIDE SEQUENCE</scope>
</reference>
<dbReference type="EMBL" id="UINC01001068">
    <property type="protein sequence ID" value="SUZ69655.1"/>
    <property type="molecule type" value="Genomic_DNA"/>
</dbReference>
<proteinExistence type="inferred from homology"/>
<feature type="domain" description="IspG TIM-barrel" evidence="10">
    <location>
        <begin position="5"/>
        <end position="273"/>
    </location>
</feature>
<feature type="non-terminal residue" evidence="12">
    <location>
        <position position="1"/>
    </location>
</feature>
<keyword evidence="2" id="KW-0004">4Fe-4S</keyword>
<dbReference type="EC" id="1.17.7.1" evidence="9"/>
<organism evidence="12">
    <name type="scientific">marine metagenome</name>
    <dbReference type="NCBI Taxonomy" id="408172"/>
    <lineage>
        <taxon>unclassified sequences</taxon>
        <taxon>metagenomes</taxon>
        <taxon>ecological metagenomes</taxon>
    </lineage>
</organism>
<dbReference type="SUPFAM" id="SSF56014">
    <property type="entry name" value="Nitrite and sulphite reductase 4Fe-4S domain-like"/>
    <property type="match status" value="1"/>
</dbReference>
<keyword evidence="4" id="KW-0560">Oxidoreductase</keyword>
<dbReference type="GO" id="GO:0016114">
    <property type="term" value="P:terpenoid biosynthetic process"/>
    <property type="evidence" value="ECO:0007669"/>
    <property type="project" value="InterPro"/>
</dbReference>
<dbReference type="NCBIfam" id="TIGR00612">
    <property type="entry name" value="ispG_gcpE"/>
    <property type="match status" value="1"/>
</dbReference>
<dbReference type="GO" id="GO:0005506">
    <property type="term" value="F:iron ion binding"/>
    <property type="evidence" value="ECO:0007669"/>
    <property type="project" value="InterPro"/>
</dbReference>
<evidence type="ECO:0000256" key="6">
    <source>
        <dbReference type="ARBA" id="ARBA00023014"/>
    </source>
</evidence>
<feature type="domain" description="IspG C-terminal" evidence="11">
    <location>
        <begin position="479"/>
        <end position="566"/>
    </location>
</feature>
<sequence length="576" mass="64979">VRRKTVNVQVGDMMIGSDYPIRTQSMTTVSTLDTDASVDQAIRIINAGGEIVRFTAPNIKEAENLENIKSILRKKGYNAPLVADIHFTPNAAITAAKIVEKVRINPGNYVDRKKFEIKEYDDKTYNNELLKIEERFVPLLEVCKKHNTAMRIGTNHGSLSDRIMNRFGDTPLGMVESALEFLRICNQHNFDQVVLSMKSSNPLVMVHAYRLLVQKMDEENMYFPLHLGVTEAGDGIDGRIKSSLGIGSLLNDGIGDTIRVSLTEEPEFEIPSAKKIIDKIEISNPISNNDSRLSSYQKRITSKILNVGGDSVPVVISNSNILFEGNGPDYFYKEHLINHKNEKFPYFPSLKEYRQSEHKSDVINFVSLNKETITNSIISSMPTNVVFVFDFDNSVADFRYIFNFFEEQDITNPVLFKKNYEEEDFERLCIDASIDFGTMLLEGMGNGLWLHSDIHQDRINELSFSILQNTRTRIFKTDYISCPSCGRTKFDLQETTALVKEKTNHLKQLKIAVMGCIVNGPGEMADADYGYVGSGKGVISLYKGKDLIKRNISSKDAVDELISLIKANNDWIDPSI</sequence>
<dbReference type="GO" id="GO:0051539">
    <property type="term" value="F:4 iron, 4 sulfur cluster binding"/>
    <property type="evidence" value="ECO:0007669"/>
    <property type="project" value="UniProtKB-KW"/>
</dbReference>
<evidence type="ECO:0000259" key="10">
    <source>
        <dbReference type="Pfam" id="PF04551"/>
    </source>
</evidence>
<dbReference type="InterPro" id="IPR017178">
    <property type="entry name" value="IspG_atypical"/>
</dbReference>
<dbReference type="InterPro" id="IPR045854">
    <property type="entry name" value="NO2/SO3_Rdtase_4Fe4S_sf"/>
</dbReference>
<evidence type="ECO:0000256" key="4">
    <source>
        <dbReference type="ARBA" id="ARBA00023002"/>
    </source>
</evidence>
<evidence type="ECO:0000256" key="8">
    <source>
        <dbReference type="ARBA" id="ARBA00051119"/>
    </source>
</evidence>
<dbReference type="InterPro" id="IPR058578">
    <property type="entry name" value="IspG_TIM"/>
</dbReference>
<gene>
    <name evidence="12" type="ORF">METZ01_LOCUS22509</name>
</gene>
<dbReference type="PIRSF" id="PIRSF037336">
    <property type="entry name" value="IspG_like"/>
    <property type="match status" value="1"/>
</dbReference>
<protein>
    <recommendedName>
        <fullName evidence="9">(E)-4-hydroxy-3-methylbut-2-enyl-diphosphate synthase (ferredoxin)</fullName>
        <ecNumber evidence="9">1.17.7.1</ecNumber>
    </recommendedName>
</protein>
<dbReference type="PANTHER" id="PTHR30454:SF0">
    <property type="entry name" value="4-HYDROXY-3-METHYLBUT-2-EN-1-YL DIPHOSPHATE SYNTHASE (FERREDOXIN), CHLOROPLASTIC"/>
    <property type="match status" value="1"/>
</dbReference>
<dbReference type="AlphaFoldDB" id="A0A381PRG6"/>